<keyword evidence="1 3" id="KW-0808">Transferase</keyword>
<dbReference type="EMBL" id="FOZG01000002">
    <property type="protein sequence ID" value="SFS00916.1"/>
    <property type="molecule type" value="Genomic_DNA"/>
</dbReference>
<dbReference type="InterPro" id="IPR029063">
    <property type="entry name" value="SAM-dependent_MTases_sf"/>
</dbReference>
<evidence type="ECO:0000313" key="3">
    <source>
        <dbReference type="EMBL" id="SFS00916.1"/>
    </source>
</evidence>
<dbReference type="InterPro" id="IPR013216">
    <property type="entry name" value="Methyltransf_11"/>
</dbReference>
<dbReference type="CDD" id="cd02440">
    <property type="entry name" value="AdoMet_MTases"/>
    <property type="match status" value="1"/>
</dbReference>
<gene>
    <name evidence="3" type="ORF">SAMN05192580_2551</name>
</gene>
<sequence>MIEPRTRQSPADVAGHYDELDHIYRAVWGEHVHHGLWTSGRETSEEATEALSLAVADRLGLRGGEALVDIGCGYGATAALFARRFDARVTGFSLSPAQVAVAAARGDARLSFHVRDWLDNRLPDANRDGAYAIESSEHIADKPAFFAEAARVLKPSARFVVCAWIAADRPTRWQVDHLLEPICREGRLPGMGTEGEYVAMAEAAGFGPVKAQDVSDRVARTWTICLRRFLVRLTHDAAARRVLRHGRDRAFALSVPRLIWAYRSGAMRYIIFTFERRSA</sequence>
<dbReference type="GO" id="GO:0008757">
    <property type="term" value="F:S-adenosylmethionine-dependent methyltransferase activity"/>
    <property type="evidence" value="ECO:0007669"/>
    <property type="project" value="InterPro"/>
</dbReference>
<organism evidence="3 4">
    <name type="scientific">Sphingomonas jatrophae</name>
    <dbReference type="NCBI Taxonomy" id="1166337"/>
    <lineage>
        <taxon>Bacteria</taxon>
        <taxon>Pseudomonadati</taxon>
        <taxon>Pseudomonadota</taxon>
        <taxon>Alphaproteobacteria</taxon>
        <taxon>Sphingomonadales</taxon>
        <taxon>Sphingomonadaceae</taxon>
        <taxon>Sphingomonas</taxon>
    </lineage>
</organism>
<dbReference type="RefSeq" id="WP_093315082.1">
    <property type="nucleotide sequence ID" value="NZ_FOZG01000002.1"/>
</dbReference>
<keyword evidence="3" id="KW-0489">Methyltransferase</keyword>
<reference evidence="3 4" key="1">
    <citation type="submission" date="2016-10" db="EMBL/GenBank/DDBJ databases">
        <authorList>
            <person name="de Groot N.N."/>
        </authorList>
    </citation>
    <scope>NUCLEOTIDE SEQUENCE [LARGE SCALE GENOMIC DNA]</scope>
    <source>
        <strain evidence="3 4">S5-249</strain>
    </source>
</reference>
<feature type="domain" description="Methyltransferase type 11" evidence="2">
    <location>
        <begin position="68"/>
        <end position="160"/>
    </location>
</feature>
<evidence type="ECO:0000259" key="2">
    <source>
        <dbReference type="Pfam" id="PF08241"/>
    </source>
</evidence>
<evidence type="ECO:0000256" key="1">
    <source>
        <dbReference type="ARBA" id="ARBA00022679"/>
    </source>
</evidence>
<name>A0A1I6LBS8_9SPHN</name>
<dbReference type="OrthoDB" id="9797252at2"/>
<dbReference type="PANTHER" id="PTHR44068">
    <property type="entry name" value="ZGC:194242"/>
    <property type="match status" value="1"/>
</dbReference>
<dbReference type="SUPFAM" id="SSF53335">
    <property type="entry name" value="S-adenosyl-L-methionine-dependent methyltransferases"/>
    <property type="match status" value="1"/>
</dbReference>
<dbReference type="InterPro" id="IPR050447">
    <property type="entry name" value="Erg6_SMT_methyltransf"/>
</dbReference>
<dbReference type="GO" id="GO:0032259">
    <property type="term" value="P:methylation"/>
    <property type="evidence" value="ECO:0007669"/>
    <property type="project" value="UniProtKB-KW"/>
</dbReference>
<dbReference type="STRING" id="1166337.SAMN05192580_2551"/>
<evidence type="ECO:0000313" key="4">
    <source>
        <dbReference type="Proteomes" id="UP000198824"/>
    </source>
</evidence>
<dbReference type="Proteomes" id="UP000198824">
    <property type="component" value="Unassembled WGS sequence"/>
</dbReference>
<protein>
    <submittedName>
        <fullName evidence="3">Tocopherol O-methyltransferase</fullName>
    </submittedName>
</protein>
<accession>A0A1I6LBS8</accession>
<keyword evidence="4" id="KW-1185">Reference proteome</keyword>
<dbReference type="Pfam" id="PF08241">
    <property type="entry name" value="Methyltransf_11"/>
    <property type="match status" value="1"/>
</dbReference>
<proteinExistence type="predicted"/>
<dbReference type="PANTHER" id="PTHR44068:SF11">
    <property type="entry name" value="GERANYL DIPHOSPHATE 2-C-METHYLTRANSFERASE"/>
    <property type="match status" value="1"/>
</dbReference>
<dbReference type="AlphaFoldDB" id="A0A1I6LBS8"/>
<dbReference type="Gene3D" id="3.40.50.150">
    <property type="entry name" value="Vaccinia Virus protein VP39"/>
    <property type="match status" value="1"/>
</dbReference>